<reference evidence="2 3" key="1">
    <citation type="journal article" date="2010" name="Science">
        <title>Genomic comparison of the ants Camponotus floridanus and Harpegnathos saltator.</title>
        <authorList>
            <person name="Bonasio R."/>
            <person name="Zhang G."/>
            <person name="Ye C."/>
            <person name="Mutti N.S."/>
            <person name="Fang X."/>
            <person name="Qin N."/>
            <person name="Donahue G."/>
            <person name="Yang P."/>
            <person name="Li Q."/>
            <person name="Li C."/>
            <person name="Zhang P."/>
            <person name="Huang Z."/>
            <person name="Berger S.L."/>
            <person name="Reinberg D."/>
            <person name="Wang J."/>
            <person name="Liebig J."/>
        </authorList>
    </citation>
    <scope>NUCLEOTIDE SEQUENCE [LARGE SCALE GENOMIC DNA]</scope>
    <source>
        <strain evidence="3">C129</strain>
    </source>
</reference>
<evidence type="ECO:0000313" key="3">
    <source>
        <dbReference type="Proteomes" id="UP000000311"/>
    </source>
</evidence>
<dbReference type="InParanoid" id="E2AIF0"/>
<dbReference type="Proteomes" id="UP000000311">
    <property type="component" value="Unassembled WGS sequence"/>
</dbReference>
<dbReference type="PANTHER" id="PTHR21301">
    <property type="entry name" value="REVERSE TRANSCRIPTASE"/>
    <property type="match status" value="1"/>
</dbReference>
<dbReference type="EMBL" id="GL439767">
    <property type="protein sequence ID" value="EFN66793.1"/>
    <property type="molecule type" value="Genomic_DNA"/>
</dbReference>
<dbReference type="InterPro" id="IPR058912">
    <property type="entry name" value="HTH_animal"/>
</dbReference>
<feature type="domain" description="Helix-turn-helix" evidence="1">
    <location>
        <begin position="96"/>
        <end position="155"/>
    </location>
</feature>
<feature type="non-terminal residue" evidence="2">
    <location>
        <position position="157"/>
    </location>
</feature>
<feature type="non-terminal residue" evidence="2">
    <location>
        <position position="1"/>
    </location>
</feature>
<dbReference type="Pfam" id="PF26215">
    <property type="entry name" value="HTH_animal"/>
    <property type="match status" value="1"/>
</dbReference>
<dbReference type="PANTHER" id="PTHR21301:SF10">
    <property type="entry name" value="REVERSE TRANSCRIPTASE DOMAIN-CONTAINING PROTEIN"/>
    <property type="match status" value="1"/>
</dbReference>
<evidence type="ECO:0000313" key="2">
    <source>
        <dbReference type="EMBL" id="EFN66793.1"/>
    </source>
</evidence>
<keyword evidence="3" id="KW-1185">Reference proteome</keyword>
<accession>E2AIF0</accession>
<organism evidence="3">
    <name type="scientific">Camponotus floridanus</name>
    <name type="common">Florida carpenter ant</name>
    <dbReference type="NCBI Taxonomy" id="104421"/>
    <lineage>
        <taxon>Eukaryota</taxon>
        <taxon>Metazoa</taxon>
        <taxon>Ecdysozoa</taxon>
        <taxon>Arthropoda</taxon>
        <taxon>Hexapoda</taxon>
        <taxon>Insecta</taxon>
        <taxon>Pterygota</taxon>
        <taxon>Neoptera</taxon>
        <taxon>Endopterygota</taxon>
        <taxon>Hymenoptera</taxon>
        <taxon>Apocrita</taxon>
        <taxon>Aculeata</taxon>
        <taxon>Formicoidea</taxon>
        <taxon>Formicidae</taxon>
        <taxon>Formicinae</taxon>
        <taxon>Camponotus</taxon>
    </lineage>
</organism>
<dbReference type="OrthoDB" id="7551601at2759"/>
<evidence type="ECO:0000259" key="1">
    <source>
        <dbReference type="Pfam" id="PF26215"/>
    </source>
</evidence>
<name>E2AIF0_CAMFO</name>
<proteinExistence type="predicted"/>
<dbReference type="OMA" id="DSRIHEF"/>
<gene>
    <name evidence="2" type="ORF">EAG_01805</name>
</gene>
<sequence>SPILADMVMDDLETQCLDSLNFTVPTYYIFVDDVFAIVPRKGMEKILMNFNNYNERLRFTYEMKVDSSISFLNVKIIRSGNRLITNWFRKPTWSGRYINYYSNHPLKYKINTIYNLVDHAILLSNDCFRQENIKLVHDTLINNCFPEHIIHRHIQKR</sequence>
<protein>
    <recommendedName>
        <fullName evidence="1">Helix-turn-helix domain-containing protein</fullName>
    </recommendedName>
</protein>
<dbReference type="AlphaFoldDB" id="E2AIF0"/>
<dbReference type="STRING" id="104421.E2AIF0"/>